<sequence length="107" mass="11285">MKADVFALGTAPLILTVFVPLCLVGDALGAARRGVVTRAVRGPWLEEGLAGRRLRLGVMLAALGRGALVRGRGIGVLDRRACGNALRSWFSFLQILMNAKTGGAKNN</sequence>
<dbReference type="EMBL" id="JAPTSV010000012">
    <property type="protein sequence ID" value="KAJ1522004.1"/>
    <property type="molecule type" value="Genomic_DNA"/>
</dbReference>
<name>A0AAV7XBL8_9NEOP</name>
<evidence type="ECO:0000313" key="1">
    <source>
        <dbReference type="EMBL" id="KAJ1522004.1"/>
    </source>
</evidence>
<protein>
    <submittedName>
        <fullName evidence="1">Uncharacterized protein</fullName>
    </submittedName>
</protein>
<dbReference type="AlphaFoldDB" id="A0AAV7XBL8"/>
<gene>
    <name evidence="1" type="ORF">ONE63_002326</name>
</gene>
<evidence type="ECO:0000313" key="2">
    <source>
        <dbReference type="Proteomes" id="UP001075354"/>
    </source>
</evidence>
<accession>A0AAV7XBL8</accession>
<organism evidence="1 2">
    <name type="scientific">Megalurothrips usitatus</name>
    <name type="common">bean blossom thrips</name>
    <dbReference type="NCBI Taxonomy" id="439358"/>
    <lineage>
        <taxon>Eukaryota</taxon>
        <taxon>Metazoa</taxon>
        <taxon>Ecdysozoa</taxon>
        <taxon>Arthropoda</taxon>
        <taxon>Hexapoda</taxon>
        <taxon>Insecta</taxon>
        <taxon>Pterygota</taxon>
        <taxon>Neoptera</taxon>
        <taxon>Paraneoptera</taxon>
        <taxon>Thysanoptera</taxon>
        <taxon>Terebrantia</taxon>
        <taxon>Thripoidea</taxon>
        <taxon>Thripidae</taxon>
        <taxon>Megalurothrips</taxon>
    </lineage>
</organism>
<comment type="caution">
    <text evidence="1">The sequence shown here is derived from an EMBL/GenBank/DDBJ whole genome shotgun (WGS) entry which is preliminary data.</text>
</comment>
<keyword evidence="2" id="KW-1185">Reference proteome</keyword>
<dbReference type="Proteomes" id="UP001075354">
    <property type="component" value="Chromosome 12"/>
</dbReference>
<reference evidence="1" key="1">
    <citation type="submission" date="2022-12" db="EMBL/GenBank/DDBJ databases">
        <title>Chromosome-level genome assembly of the bean flower thrips Megalurothrips usitatus.</title>
        <authorList>
            <person name="Ma L."/>
            <person name="Liu Q."/>
            <person name="Li H."/>
            <person name="Cai W."/>
        </authorList>
    </citation>
    <scope>NUCLEOTIDE SEQUENCE</scope>
    <source>
        <strain evidence="1">Cailab_2022a</strain>
    </source>
</reference>
<proteinExistence type="predicted"/>